<evidence type="ECO:0000256" key="9">
    <source>
        <dbReference type="ARBA" id="ARBA00023065"/>
    </source>
</evidence>
<dbReference type="GO" id="GO:0015344">
    <property type="term" value="F:siderophore uptake transmembrane transporter activity"/>
    <property type="evidence" value="ECO:0007669"/>
    <property type="project" value="TreeGrafter"/>
</dbReference>
<dbReference type="InterPro" id="IPR037066">
    <property type="entry name" value="Plug_dom_sf"/>
</dbReference>
<dbReference type="GO" id="GO:0038023">
    <property type="term" value="F:signaling receptor activity"/>
    <property type="evidence" value="ECO:0007669"/>
    <property type="project" value="InterPro"/>
</dbReference>
<dbReference type="NCBIfam" id="TIGR01783">
    <property type="entry name" value="TonB-siderophor"/>
    <property type="match status" value="1"/>
</dbReference>
<evidence type="ECO:0000256" key="8">
    <source>
        <dbReference type="ARBA" id="ARBA00023004"/>
    </source>
</evidence>
<keyword evidence="9" id="KW-0406">Ion transport</keyword>
<dbReference type="InterPro" id="IPR036942">
    <property type="entry name" value="Beta-barrel_TonB_sf"/>
</dbReference>
<keyword evidence="11 14" id="KW-0472">Membrane</keyword>
<feature type="chain" id="PRO_5020689910" evidence="18">
    <location>
        <begin position="30"/>
        <end position="728"/>
    </location>
</feature>
<keyword evidence="7 18" id="KW-0732">Signal</keyword>
<keyword evidence="5" id="KW-0410">Iron transport</keyword>
<feature type="signal peptide" evidence="18">
    <location>
        <begin position="1"/>
        <end position="29"/>
    </location>
</feature>
<evidence type="ECO:0000256" key="1">
    <source>
        <dbReference type="ARBA" id="ARBA00004571"/>
    </source>
</evidence>
<dbReference type="PROSITE" id="PS52016">
    <property type="entry name" value="TONB_DEPENDENT_REC_3"/>
    <property type="match status" value="1"/>
</dbReference>
<evidence type="ECO:0000313" key="22">
    <source>
        <dbReference type="Proteomes" id="UP000302163"/>
    </source>
</evidence>
<keyword evidence="4 14" id="KW-1134">Transmembrane beta strand</keyword>
<feature type="domain" description="TonB-dependent receptor plug" evidence="20">
    <location>
        <begin position="81"/>
        <end position="173"/>
    </location>
</feature>
<comment type="similarity">
    <text evidence="2 14 17">Belongs to the TonB-dependent receptor family.</text>
</comment>
<keyword evidence="13 14" id="KW-0998">Cell outer membrane</keyword>
<feature type="domain" description="TonB-dependent receptor-like beta-barrel" evidence="19">
    <location>
        <begin position="276"/>
        <end position="696"/>
    </location>
</feature>
<dbReference type="Pfam" id="PF07715">
    <property type="entry name" value="Plug"/>
    <property type="match status" value="1"/>
</dbReference>
<evidence type="ECO:0000256" key="14">
    <source>
        <dbReference type="PROSITE-ProRule" id="PRU01360"/>
    </source>
</evidence>
<evidence type="ECO:0000256" key="5">
    <source>
        <dbReference type="ARBA" id="ARBA00022496"/>
    </source>
</evidence>
<evidence type="ECO:0000256" key="7">
    <source>
        <dbReference type="ARBA" id="ARBA00022729"/>
    </source>
</evidence>
<evidence type="ECO:0000256" key="6">
    <source>
        <dbReference type="ARBA" id="ARBA00022692"/>
    </source>
</evidence>
<keyword evidence="10 15" id="KW-0798">TonB box</keyword>
<dbReference type="AlphaFoldDB" id="A0A4P8YQE0"/>
<dbReference type="Gene3D" id="2.40.170.20">
    <property type="entry name" value="TonB-dependent receptor, beta-barrel domain"/>
    <property type="match status" value="1"/>
</dbReference>
<dbReference type="InterPro" id="IPR039426">
    <property type="entry name" value="TonB-dep_rcpt-like"/>
</dbReference>
<gene>
    <name evidence="21" type="ORF">FEM41_15355</name>
</gene>
<dbReference type="OrthoDB" id="8732650at2"/>
<evidence type="ECO:0000256" key="15">
    <source>
        <dbReference type="PROSITE-ProRule" id="PRU10143"/>
    </source>
</evidence>
<feature type="short sequence motif" description="TonB box" evidence="15">
    <location>
        <begin position="40"/>
        <end position="46"/>
    </location>
</feature>
<dbReference type="PANTHER" id="PTHR32552:SF82">
    <property type="entry name" value="FCUA PROTEIN"/>
    <property type="match status" value="1"/>
</dbReference>
<evidence type="ECO:0000256" key="10">
    <source>
        <dbReference type="ARBA" id="ARBA00023077"/>
    </source>
</evidence>
<evidence type="ECO:0000259" key="20">
    <source>
        <dbReference type="Pfam" id="PF07715"/>
    </source>
</evidence>
<dbReference type="InterPro" id="IPR012910">
    <property type="entry name" value="Plug_dom"/>
</dbReference>
<evidence type="ECO:0000256" key="2">
    <source>
        <dbReference type="ARBA" id="ARBA00009810"/>
    </source>
</evidence>
<keyword evidence="3 14" id="KW-0813">Transport</keyword>
<evidence type="ECO:0000256" key="3">
    <source>
        <dbReference type="ARBA" id="ARBA00022448"/>
    </source>
</evidence>
<dbReference type="Proteomes" id="UP000302163">
    <property type="component" value="Chromosome"/>
</dbReference>
<accession>A0A4P8YQE0</accession>
<dbReference type="EMBL" id="CP040428">
    <property type="protein sequence ID" value="QCT20922.1"/>
    <property type="molecule type" value="Genomic_DNA"/>
</dbReference>
<keyword evidence="6 14" id="KW-0812">Transmembrane</keyword>
<evidence type="ECO:0000256" key="13">
    <source>
        <dbReference type="ARBA" id="ARBA00023237"/>
    </source>
</evidence>
<dbReference type="GO" id="GO:0009279">
    <property type="term" value="C:cell outer membrane"/>
    <property type="evidence" value="ECO:0007669"/>
    <property type="project" value="UniProtKB-SubCell"/>
</dbReference>
<evidence type="ECO:0000256" key="12">
    <source>
        <dbReference type="ARBA" id="ARBA00023170"/>
    </source>
</evidence>
<evidence type="ECO:0000256" key="4">
    <source>
        <dbReference type="ARBA" id="ARBA00022452"/>
    </source>
</evidence>
<feature type="short sequence motif" description="TonB C-terminal box" evidence="16">
    <location>
        <begin position="711"/>
        <end position="728"/>
    </location>
</feature>
<evidence type="ECO:0000259" key="19">
    <source>
        <dbReference type="Pfam" id="PF00593"/>
    </source>
</evidence>
<dbReference type="SUPFAM" id="SSF56935">
    <property type="entry name" value="Porins"/>
    <property type="match status" value="1"/>
</dbReference>
<name>A0A4P8YQE0_9ENTR</name>
<evidence type="ECO:0000313" key="21">
    <source>
        <dbReference type="EMBL" id="QCT20922.1"/>
    </source>
</evidence>
<sequence length="728" mass="78969">MRLDTSQAPGLRPRLLAVLMSAALCPAMAAETAPAKTDDTITVTATPESDFTPGGDQLVPAYLDGQVANGGRLGILGEQDARNVPFNVISYTSKMLRDKQAQTLSDVMANDASVQNVAGYGNFGESFRIRGFDLNSDDIAYGGLYGVLPRQVISMELAERVEVIKGSTAFLNGVPPGGSGVGGSINLEPKHADSEPLNRLSVDYSSDSRVGGAIDAGRRFGDNDQYGVRVNVLHREGETAVDDEKSRMTLATVGLDYKGDRFRSSLDAGWEKSTMHNGRIGVGIGQATEAPNVPDNRTNYSQPWVYSDMASRFAMWRGEYDLTPDWTVYSAFGGSHTDERGAYSSPKLVDNAGNATMSRLSTRYKADTFSGMMGVRGKFETGFVKHNVNLGYSGVYRKARSAWTMSGAYDTNIYDPVSIPNPETLYTGGDMNHPAVTARTRSTGLSVSDTLSVLDDRLLLTLGARRQDVMVRNYSATGVEESGAAFDAMKVTPVYGLVVKPWEAVSFYANHIESLQPGSTAPTTAINSGQVSGIVTSKQNEVGVKLDYGRIGGSLALFEIKQPVGMVDNDDYYSLYGEQRNRGVELNVFGEPVYGLRVMGSAVFIDPELTKTKDGANNGNDAVGTPRWQWRLGGEWDIPGVENLIATGTLYRTGGQYANADNSVKLNGWTRLDLGMRYSMKVNEQRVVWRAGMENVTNEKYWASVDNSGTYIVQGEPRTVKVSMSVDF</sequence>
<keyword evidence="8" id="KW-0408">Iron</keyword>
<evidence type="ECO:0000256" key="18">
    <source>
        <dbReference type="SAM" id="SignalP"/>
    </source>
</evidence>
<dbReference type="KEGG" id="izh:FEM41_15355"/>
<evidence type="ECO:0000256" key="16">
    <source>
        <dbReference type="PROSITE-ProRule" id="PRU10144"/>
    </source>
</evidence>
<dbReference type="InterPro" id="IPR010105">
    <property type="entry name" value="TonB_sidphr_rcpt"/>
</dbReference>
<organism evidence="21 22">
    <name type="scientific">Jejubacter calystegiae</name>
    <dbReference type="NCBI Taxonomy" id="2579935"/>
    <lineage>
        <taxon>Bacteria</taxon>
        <taxon>Pseudomonadati</taxon>
        <taxon>Pseudomonadota</taxon>
        <taxon>Gammaproteobacteria</taxon>
        <taxon>Enterobacterales</taxon>
        <taxon>Enterobacteriaceae</taxon>
        <taxon>Jejubacter</taxon>
    </lineage>
</organism>
<dbReference type="Gene3D" id="2.170.130.10">
    <property type="entry name" value="TonB-dependent receptor, plug domain"/>
    <property type="match status" value="1"/>
</dbReference>
<dbReference type="PROSITE" id="PS01156">
    <property type="entry name" value="TONB_DEPENDENT_REC_2"/>
    <property type="match status" value="1"/>
</dbReference>
<dbReference type="PANTHER" id="PTHR32552">
    <property type="entry name" value="FERRICHROME IRON RECEPTOR-RELATED"/>
    <property type="match status" value="1"/>
</dbReference>
<dbReference type="RefSeq" id="WP_138096989.1">
    <property type="nucleotide sequence ID" value="NZ_CP040428.1"/>
</dbReference>
<dbReference type="PROSITE" id="PS00430">
    <property type="entry name" value="TONB_DEPENDENT_REC_1"/>
    <property type="match status" value="1"/>
</dbReference>
<evidence type="ECO:0000256" key="11">
    <source>
        <dbReference type="ARBA" id="ARBA00023136"/>
    </source>
</evidence>
<dbReference type="Pfam" id="PF00593">
    <property type="entry name" value="TonB_dep_Rec_b-barrel"/>
    <property type="match status" value="1"/>
</dbReference>
<dbReference type="InterPro" id="IPR010917">
    <property type="entry name" value="TonB_rcpt_CS"/>
</dbReference>
<dbReference type="InterPro" id="IPR010916">
    <property type="entry name" value="TonB_box_CS"/>
</dbReference>
<protein>
    <submittedName>
        <fullName evidence="21">TonB-dependent siderophore receptor</fullName>
    </submittedName>
</protein>
<proteinExistence type="inferred from homology"/>
<reference evidence="21 22" key="1">
    <citation type="submission" date="2019-05" db="EMBL/GenBank/DDBJ databases">
        <title>Complete genome sequence of Izhakiella calystegiae KSNA2, an endophyte isolated from beach morning glory (Calystegia soldanella).</title>
        <authorList>
            <person name="Jiang L."/>
            <person name="Jeong J.C."/>
            <person name="Kim C.Y."/>
            <person name="Kim D.H."/>
            <person name="Kim S.W."/>
            <person name="Lee j."/>
        </authorList>
    </citation>
    <scope>NUCLEOTIDE SEQUENCE [LARGE SCALE GENOMIC DNA]</scope>
    <source>
        <strain evidence="21 22">KSNA2</strain>
    </source>
</reference>
<keyword evidence="22" id="KW-1185">Reference proteome</keyword>
<comment type="subcellular location">
    <subcellularLocation>
        <location evidence="1 14">Cell outer membrane</location>
        <topology evidence="1 14">Multi-pass membrane protein</topology>
    </subcellularLocation>
</comment>
<evidence type="ECO:0000256" key="17">
    <source>
        <dbReference type="RuleBase" id="RU003357"/>
    </source>
</evidence>
<dbReference type="CDD" id="cd01347">
    <property type="entry name" value="ligand_gated_channel"/>
    <property type="match status" value="1"/>
</dbReference>
<dbReference type="GO" id="GO:0015891">
    <property type="term" value="P:siderophore transport"/>
    <property type="evidence" value="ECO:0007669"/>
    <property type="project" value="InterPro"/>
</dbReference>
<keyword evidence="12 21" id="KW-0675">Receptor</keyword>
<dbReference type="InterPro" id="IPR000531">
    <property type="entry name" value="Beta-barrel_TonB"/>
</dbReference>